<evidence type="ECO:0000256" key="5">
    <source>
        <dbReference type="ARBA" id="ARBA00022728"/>
    </source>
</evidence>
<dbReference type="HOGENOM" id="CLU_036039_1_0_1"/>
<keyword evidence="5" id="KW-0747">Spliceosome</keyword>
<keyword evidence="6" id="KW-0508">mRNA splicing</keyword>
<dbReference type="CDD" id="cd13778">
    <property type="entry name" value="Aar2_C"/>
    <property type="match status" value="1"/>
</dbReference>
<protein>
    <recommendedName>
        <fullName evidence="3">Protein AAR2 homolog</fullName>
    </recommendedName>
    <alternativeName>
        <fullName evidence="7">AAR2 splicing factor homolog</fullName>
    </alternativeName>
</protein>
<comment type="subunit">
    <text evidence="8">Interacts with PRPF8 (via RNase H homology domain). Component of a U5 snRNP complex that contains PRPF8.</text>
</comment>
<dbReference type="EnsemblMetazoa" id="SMAR001094-RA">
    <property type="protein sequence ID" value="SMAR001094-PA"/>
    <property type="gene ID" value="SMAR001094"/>
</dbReference>
<evidence type="ECO:0000256" key="8">
    <source>
        <dbReference type="ARBA" id="ARBA00047009"/>
    </source>
</evidence>
<evidence type="ECO:0000256" key="4">
    <source>
        <dbReference type="ARBA" id="ARBA00022664"/>
    </source>
</evidence>
<dbReference type="Gene3D" id="1.25.40.550">
    <property type="entry name" value="Aar2, C-terminal domain-like"/>
    <property type="match status" value="1"/>
</dbReference>
<dbReference type="InterPro" id="IPR033647">
    <property type="entry name" value="Aar2_N"/>
</dbReference>
<reference evidence="12" key="1">
    <citation type="submission" date="2011-05" db="EMBL/GenBank/DDBJ databases">
        <authorList>
            <person name="Richards S.R."/>
            <person name="Qu J."/>
            <person name="Jiang H."/>
            <person name="Jhangiani S.N."/>
            <person name="Agravi P."/>
            <person name="Goodspeed R."/>
            <person name="Gross S."/>
            <person name="Mandapat C."/>
            <person name="Jackson L."/>
            <person name="Mathew T."/>
            <person name="Pu L."/>
            <person name="Thornton R."/>
            <person name="Saada N."/>
            <person name="Wilczek-Boney K.B."/>
            <person name="Lee S."/>
            <person name="Kovar C."/>
            <person name="Wu Y."/>
            <person name="Scherer S.E."/>
            <person name="Worley K.C."/>
            <person name="Muzny D.M."/>
            <person name="Gibbs R."/>
        </authorList>
    </citation>
    <scope>NUCLEOTIDE SEQUENCE</scope>
    <source>
        <strain evidence="12">Brora</strain>
    </source>
</reference>
<feature type="domain" description="AAR2 C-terminal" evidence="9">
    <location>
        <begin position="196"/>
        <end position="351"/>
    </location>
</feature>
<accession>T1IJM4</accession>
<dbReference type="InterPro" id="IPR007946">
    <property type="entry name" value="AAR2"/>
</dbReference>
<dbReference type="InterPro" id="IPR033648">
    <property type="entry name" value="AAR2_C"/>
</dbReference>
<comment type="function">
    <text evidence="1">Component of the U5 snRNP complex that is required for spliceosome assembly and for pre-mRNA splicing.</text>
</comment>
<evidence type="ECO:0000313" key="11">
    <source>
        <dbReference type="EnsemblMetazoa" id="SMAR001094-PA"/>
    </source>
</evidence>
<feature type="domain" description="AAR2 N-terminal" evidence="10">
    <location>
        <begin position="19"/>
        <end position="150"/>
    </location>
</feature>
<keyword evidence="4" id="KW-0507">mRNA processing</keyword>
<dbReference type="OMA" id="VWQSGGL"/>
<dbReference type="InterPro" id="IPR038516">
    <property type="entry name" value="AAR2_N_sf"/>
</dbReference>
<dbReference type="Pfam" id="PF05282">
    <property type="entry name" value="AAR2"/>
    <property type="match status" value="1"/>
</dbReference>
<reference evidence="11" key="2">
    <citation type="submission" date="2015-02" db="UniProtKB">
        <authorList>
            <consortium name="EnsemblMetazoa"/>
        </authorList>
    </citation>
    <scope>IDENTIFICATION</scope>
</reference>
<comment type="similarity">
    <text evidence="2">Belongs to the AAR2 family.</text>
</comment>
<evidence type="ECO:0000259" key="10">
    <source>
        <dbReference type="Pfam" id="PF20981"/>
    </source>
</evidence>
<dbReference type="PANTHER" id="PTHR12689">
    <property type="entry name" value="A1 CISTRON SPLICING FACTOR AAR2-RELATED"/>
    <property type="match status" value="1"/>
</dbReference>
<dbReference type="InterPro" id="IPR038514">
    <property type="entry name" value="AAR2_C_sf"/>
</dbReference>
<dbReference type="GO" id="GO:0005681">
    <property type="term" value="C:spliceosomal complex"/>
    <property type="evidence" value="ECO:0007669"/>
    <property type="project" value="UniProtKB-KW"/>
</dbReference>
<dbReference type="Pfam" id="PF20981">
    <property type="entry name" value="AAR2_1st"/>
    <property type="match status" value="1"/>
</dbReference>
<keyword evidence="12" id="KW-1185">Reference proteome</keyword>
<dbReference type="EMBL" id="JH430315">
    <property type="status" value="NOT_ANNOTATED_CDS"/>
    <property type="molecule type" value="Genomic_DNA"/>
</dbReference>
<dbReference type="PANTHER" id="PTHR12689:SF4">
    <property type="entry name" value="PROTEIN AAR2 HOMOLOG"/>
    <property type="match status" value="1"/>
</dbReference>
<dbReference type="AlphaFoldDB" id="T1IJM4"/>
<proteinExistence type="inferred from homology"/>
<evidence type="ECO:0000256" key="2">
    <source>
        <dbReference type="ARBA" id="ARBA00006281"/>
    </source>
</evidence>
<dbReference type="PhylomeDB" id="T1IJM4"/>
<dbReference type="STRING" id="126957.T1IJM4"/>
<evidence type="ECO:0000259" key="9">
    <source>
        <dbReference type="Pfam" id="PF05282"/>
    </source>
</evidence>
<dbReference type="CDD" id="cd13777">
    <property type="entry name" value="Aar2_N"/>
    <property type="match status" value="1"/>
</dbReference>
<evidence type="ECO:0000256" key="6">
    <source>
        <dbReference type="ARBA" id="ARBA00023187"/>
    </source>
</evidence>
<evidence type="ECO:0000256" key="7">
    <source>
        <dbReference type="ARBA" id="ARBA00030625"/>
    </source>
</evidence>
<sequence length="367" mass="42531">MAMSSQDMDPDVARTLFREGATLIFLDVPPKTEFGIDHNTWNVGTEFKGVKMIPPGIHFVYYSAVSSDNQTAPRTGFFHSFKKGEIVVKKWDNYLEDIKDEVISDEEIERFKVNLKDLDKHLGAYPYDSWKKWISQTHYITDEVLDRIEPLNKKISSVSHLVTDESPESSTRTSKRPRLDDLLPKMCHKPGTEIRFSKFPEKKYPDGSSAAEITRHSLDSTYTLDQMLESYAGTEDILGELQMAFICFILGQVFDAFEEWKHLIALLCSCDVALTKYPDLYSKFIFVLHHQLQEIPQDFFVDIVSRENFLVNTLHSFFSNLNGNQQVAKEVVEKGRRFKKYLTKTFKWDFDREDDDEAPVVVETEEM</sequence>
<dbReference type="FunFam" id="1.25.40.550:FF:000001">
    <property type="entry name" value="AAR2 splicing factor homolog"/>
    <property type="match status" value="1"/>
</dbReference>
<evidence type="ECO:0000313" key="12">
    <source>
        <dbReference type="Proteomes" id="UP000014500"/>
    </source>
</evidence>
<evidence type="ECO:0000256" key="1">
    <source>
        <dbReference type="ARBA" id="ARBA00003708"/>
    </source>
</evidence>
<dbReference type="Gene3D" id="2.60.34.20">
    <property type="match status" value="1"/>
</dbReference>
<name>T1IJM4_STRMM</name>
<dbReference type="FunFam" id="2.60.34.20:FF:000001">
    <property type="entry name" value="protein AAR2 homolog"/>
    <property type="match status" value="1"/>
</dbReference>
<evidence type="ECO:0000256" key="3">
    <source>
        <dbReference type="ARBA" id="ARBA00016372"/>
    </source>
</evidence>
<dbReference type="Proteomes" id="UP000014500">
    <property type="component" value="Unassembled WGS sequence"/>
</dbReference>
<dbReference type="eggNOG" id="KOG3937">
    <property type="taxonomic scope" value="Eukaryota"/>
</dbReference>
<dbReference type="GO" id="GO:0000244">
    <property type="term" value="P:spliceosomal tri-snRNP complex assembly"/>
    <property type="evidence" value="ECO:0007669"/>
    <property type="project" value="TreeGrafter"/>
</dbReference>
<organism evidence="11 12">
    <name type="scientific">Strigamia maritima</name>
    <name type="common">European centipede</name>
    <name type="synonym">Geophilus maritimus</name>
    <dbReference type="NCBI Taxonomy" id="126957"/>
    <lineage>
        <taxon>Eukaryota</taxon>
        <taxon>Metazoa</taxon>
        <taxon>Ecdysozoa</taxon>
        <taxon>Arthropoda</taxon>
        <taxon>Myriapoda</taxon>
        <taxon>Chilopoda</taxon>
        <taxon>Pleurostigmophora</taxon>
        <taxon>Geophilomorpha</taxon>
        <taxon>Linotaeniidae</taxon>
        <taxon>Strigamia</taxon>
    </lineage>
</organism>